<gene>
    <name evidence="2" type="ORF">H0921_06775</name>
</gene>
<accession>A0A7V8VDB7</accession>
<dbReference type="EMBL" id="JACEFB010000003">
    <property type="protein sequence ID" value="MBA2225866.1"/>
    <property type="molecule type" value="Genomic_DNA"/>
</dbReference>
<reference evidence="2 3" key="1">
    <citation type="submission" date="2020-07" db="EMBL/GenBank/DDBJ databases">
        <title>Thermogemmata thermophila gen. nov., sp. nov., a novel moderate thermophilic planctomycete from a Kamchatka hot spring.</title>
        <authorList>
            <person name="Elcheninov A.G."/>
            <person name="Podosokorskaya O.A."/>
            <person name="Kovaleva O.L."/>
            <person name="Novikov A."/>
            <person name="Bonch-Osmolovskaya E.A."/>
            <person name="Toshchakov S.V."/>
            <person name="Kublanov I.V."/>
        </authorList>
    </citation>
    <scope>NUCLEOTIDE SEQUENCE [LARGE SCALE GENOMIC DNA]</scope>
    <source>
        <strain evidence="2 3">2918</strain>
    </source>
</reference>
<dbReference type="InterPro" id="IPR011464">
    <property type="entry name" value="DUF1570"/>
</dbReference>
<dbReference type="RefSeq" id="WP_194537300.1">
    <property type="nucleotide sequence ID" value="NZ_JACEFB010000003.1"/>
</dbReference>
<dbReference type="Proteomes" id="UP000542342">
    <property type="component" value="Unassembled WGS sequence"/>
</dbReference>
<proteinExistence type="predicted"/>
<name>A0A7V8VDB7_9BACT</name>
<evidence type="ECO:0000313" key="3">
    <source>
        <dbReference type="Proteomes" id="UP000542342"/>
    </source>
</evidence>
<evidence type="ECO:0000259" key="1">
    <source>
        <dbReference type="Pfam" id="PF07607"/>
    </source>
</evidence>
<feature type="domain" description="DUF1570" evidence="1">
    <location>
        <begin position="321"/>
        <end position="414"/>
    </location>
</feature>
<dbReference type="AlphaFoldDB" id="A0A7V8VDB7"/>
<keyword evidence="3" id="KW-1185">Reference proteome</keyword>
<dbReference type="Pfam" id="PF07607">
    <property type="entry name" value="DUF1570"/>
    <property type="match status" value="1"/>
</dbReference>
<organism evidence="2 3">
    <name type="scientific">Thermogemmata fonticola</name>
    <dbReference type="NCBI Taxonomy" id="2755323"/>
    <lineage>
        <taxon>Bacteria</taxon>
        <taxon>Pseudomonadati</taxon>
        <taxon>Planctomycetota</taxon>
        <taxon>Planctomycetia</taxon>
        <taxon>Gemmatales</taxon>
        <taxon>Gemmataceae</taxon>
        <taxon>Thermogemmata</taxon>
    </lineage>
</organism>
<comment type="caution">
    <text evidence="2">The sequence shown here is derived from an EMBL/GenBank/DDBJ whole genome shotgun (WGS) entry which is preliminary data.</text>
</comment>
<sequence>MSAVATILGAVTGSWVVPQEPVEPPLGQSVWTFDVLHLKNGAKFQGLLVAEEPDGYVFRVVLRRPGRPTSTLTTFFAKGEVQRLQRLSESERAILRDRLAELDPSGQGEQQRMEAVELVTDDWPGLPGQARRYESEHFILISTGSEELTRRTAVRLEQLYTAFVRFFPPQVNDAVPTRIWLAVSEEEYRLLLRSLNLPPLLNPALYEPRSNQIVCGSPWRELGQQLQTARVHHSQHLAALARQEMELRRLYRRPELDRHLAVLERERKRIYQAERLNTQQFEAATARIFPLLYHEAFHAYIGTFVYPPLPVEQVRAGRGTGELPRWLNEGLAQIFESAVIEAGELRADAPQVERLHRVQDWLRGKEGGPLLPLQELLNAGPSLFATVHTDQKAQTHRAYLTSWALAYYLTFTRRRLTTPEFRNYLIAVNSGADPQQAFCEWVGQPLHIFEREFHADLLRLQRNGRLAPR</sequence>
<protein>
    <submittedName>
        <fullName evidence="2">DUF1570 domain-containing protein</fullName>
    </submittedName>
</protein>
<evidence type="ECO:0000313" key="2">
    <source>
        <dbReference type="EMBL" id="MBA2225866.1"/>
    </source>
</evidence>